<sequence>MLLGAVLAGFALALAAESAGAKPSGSEHSALPTEANNVIPNHQFGFRPAHSTIQQCHKDSKYSDYCRIGAGVPQGSILRPVLYSIYSSDISQTSDTLLSTYADDTVILSTDSNPITASQKAQIHLNLL</sequence>
<feature type="signal peptide" evidence="1">
    <location>
        <begin position="1"/>
        <end position="21"/>
    </location>
</feature>
<feature type="chain" id="PRO_5040511996" description="Reverse transcriptase domain-containing protein" evidence="1">
    <location>
        <begin position="22"/>
        <end position="128"/>
    </location>
</feature>
<protein>
    <recommendedName>
        <fullName evidence="2">Reverse transcriptase domain-containing protein</fullName>
    </recommendedName>
</protein>
<dbReference type="EMBL" id="OV725079">
    <property type="protein sequence ID" value="CAH1395030.1"/>
    <property type="molecule type" value="Genomic_DNA"/>
</dbReference>
<organism evidence="3 4">
    <name type="scientific">Nezara viridula</name>
    <name type="common">Southern green stink bug</name>
    <name type="synonym">Cimex viridulus</name>
    <dbReference type="NCBI Taxonomy" id="85310"/>
    <lineage>
        <taxon>Eukaryota</taxon>
        <taxon>Metazoa</taxon>
        <taxon>Ecdysozoa</taxon>
        <taxon>Arthropoda</taxon>
        <taxon>Hexapoda</taxon>
        <taxon>Insecta</taxon>
        <taxon>Pterygota</taxon>
        <taxon>Neoptera</taxon>
        <taxon>Paraneoptera</taxon>
        <taxon>Hemiptera</taxon>
        <taxon>Heteroptera</taxon>
        <taxon>Panheteroptera</taxon>
        <taxon>Pentatomomorpha</taxon>
        <taxon>Pentatomoidea</taxon>
        <taxon>Pentatomidae</taxon>
        <taxon>Pentatominae</taxon>
        <taxon>Nezara</taxon>
    </lineage>
</organism>
<proteinExistence type="predicted"/>
<evidence type="ECO:0000313" key="3">
    <source>
        <dbReference type="EMBL" id="CAH1395030.1"/>
    </source>
</evidence>
<dbReference type="OrthoDB" id="6630711at2759"/>
<evidence type="ECO:0000313" key="4">
    <source>
        <dbReference type="Proteomes" id="UP001152798"/>
    </source>
</evidence>
<feature type="domain" description="Reverse transcriptase" evidence="2">
    <location>
        <begin position="1"/>
        <end position="128"/>
    </location>
</feature>
<dbReference type="Proteomes" id="UP001152798">
    <property type="component" value="Chromosome 3"/>
</dbReference>
<dbReference type="InterPro" id="IPR000477">
    <property type="entry name" value="RT_dom"/>
</dbReference>
<evidence type="ECO:0000259" key="2">
    <source>
        <dbReference type="PROSITE" id="PS50878"/>
    </source>
</evidence>
<accession>A0A9P0ECT5</accession>
<keyword evidence="4" id="KW-1185">Reference proteome</keyword>
<keyword evidence="1" id="KW-0732">Signal</keyword>
<reference evidence="3" key="1">
    <citation type="submission" date="2022-01" db="EMBL/GenBank/DDBJ databases">
        <authorList>
            <person name="King R."/>
        </authorList>
    </citation>
    <scope>NUCLEOTIDE SEQUENCE</scope>
</reference>
<name>A0A9P0ECT5_NEZVI</name>
<dbReference type="PROSITE" id="PS50878">
    <property type="entry name" value="RT_POL"/>
    <property type="match status" value="1"/>
</dbReference>
<dbReference type="AlphaFoldDB" id="A0A9P0ECT5"/>
<gene>
    <name evidence="3" type="ORF">NEZAVI_LOCUS5376</name>
</gene>
<evidence type="ECO:0000256" key="1">
    <source>
        <dbReference type="SAM" id="SignalP"/>
    </source>
</evidence>